<protein>
    <recommendedName>
        <fullName evidence="4">C4-dicarboxylate ABC transporter substrate-binding protein</fullName>
    </recommendedName>
</protein>
<dbReference type="OrthoDB" id="9776669at2"/>
<dbReference type="PANTHER" id="PTHR42941:SF1">
    <property type="entry name" value="SLL1037 PROTEIN"/>
    <property type="match status" value="1"/>
</dbReference>
<evidence type="ECO:0000256" key="1">
    <source>
        <dbReference type="SAM" id="SignalP"/>
    </source>
</evidence>
<dbReference type="NCBIfam" id="TIGR02122">
    <property type="entry name" value="TRAP_TAXI"/>
    <property type="match status" value="1"/>
</dbReference>
<evidence type="ECO:0008006" key="4">
    <source>
        <dbReference type="Google" id="ProtNLM"/>
    </source>
</evidence>
<dbReference type="Gene3D" id="3.40.190.10">
    <property type="entry name" value="Periplasmic binding protein-like II"/>
    <property type="match status" value="2"/>
</dbReference>
<dbReference type="SUPFAM" id="SSF53850">
    <property type="entry name" value="Periplasmic binding protein-like II"/>
    <property type="match status" value="1"/>
</dbReference>
<dbReference type="Proteomes" id="UP000245539">
    <property type="component" value="Unassembled WGS sequence"/>
</dbReference>
<sequence>MKRILSLILLLSFSLNTSANPPIGMPTGTSGGTYYSMGTDIASLAAEKGVDINITKSSGSLENLRRMAGTENAGISIVQSDVIDFLSKNPSRVNRKVLRNLRLVLPLYDEEVHLLARKNIGSINELENKRVVVGELGSGTHITSNNILNILDINVKQIYDLTPKEAYESLILGKVDAVFFVGGKPVSYINGLLEMKSNEKLSKYMDEIHLVPIDDDRLNQTYATASFLPQDYVTKDRRHQLTRVTVPTIAVKALLVSHDFGKDNSYYYRMRCEQVNQISNVIRDNLMLLASGGLGEGNYHPKWSMVDLDQPVDLEKSSCATDTSDVDELELINCYLQKGTGCS</sequence>
<dbReference type="PANTHER" id="PTHR42941">
    <property type="entry name" value="SLL1037 PROTEIN"/>
    <property type="match status" value="1"/>
</dbReference>
<proteinExistence type="predicted"/>
<accession>A0A317CJQ0</accession>
<feature type="signal peptide" evidence="1">
    <location>
        <begin position="1"/>
        <end position="19"/>
    </location>
</feature>
<evidence type="ECO:0000313" key="3">
    <source>
        <dbReference type="Proteomes" id="UP000245539"/>
    </source>
</evidence>
<dbReference type="AlphaFoldDB" id="A0A317CJQ0"/>
<keyword evidence="1" id="KW-0732">Signal</keyword>
<organism evidence="2 3">
    <name type="scientific">Leucothrix pacifica</name>
    <dbReference type="NCBI Taxonomy" id="1247513"/>
    <lineage>
        <taxon>Bacteria</taxon>
        <taxon>Pseudomonadati</taxon>
        <taxon>Pseudomonadota</taxon>
        <taxon>Gammaproteobacteria</taxon>
        <taxon>Thiotrichales</taxon>
        <taxon>Thiotrichaceae</taxon>
        <taxon>Leucothrix</taxon>
    </lineage>
</organism>
<dbReference type="InterPro" id="IPR011852">
    <property type="entry name" value="TRAP_TAXI"/>
</dbReference>
<dbReference type="RefSeq" id="WP_109837941.1">
    <property type="nucleotide sequence ID" value="NZ_QGKM01000036.1"/>
</dbReference>
<keyword evidence="3" id="KW-1185">Reference proteome</keyword>
<name>A0A317CJQ0_9GAMM</name>
<gene>
    <name evidence="2" type="ORF">DKW60_12250</name>
</gene>
<dbReference type="EMBL" id="QGKM01000036">
    <property type="protein sequence ID" value="PWQ96550.1"/>
    <property type="molecule type" value="Genomic_DNA"/>
</dbReference>
<feature type="chain" id="PRO_5016333644" description="C4-dicarboxylate ABC transporter substrate-binding protein" evidence="1">
    <location>
        <begin position="20"/>
        <end position="343"/>
    </location>
</feature>
<reference evidence="2 3" key="1">
    <citation type="submission" date="2018-05" db="EMBL/GenBank/DDBJ databases">
        <title>Leucothrix arctica sp. nov., isolated from Arctic seawater.</title>
        <authorList>
            <person name="Choi A."/>
            <person name="Baek K."/>
        </authorList>
    </citation>
    <scope>NUCLEOTIDE SEQUENCE [LARGE SCALE GENOMIC DNA]</scope>
    <source>
        <strain evidence="2 3">JCM 18388</strain>
    </source>
</reference>
<evidence type="ECO:0000313" key="2">
    <source>
        <dbReference type="EMBL" id="PWQ96550.1"/>
    </source>
</evidence>
<dbReference type="Pfam" id="PF16868">
    <property type="entry name" value="NMT1_3"/>
    <property type="match status" value="1"/>
</dbReference>
<comment type="caution">
    <text evidence="2">The sequence shown here is derived from an EMBL/GenBank/DDBJ whole genome shotgun (WGS) entry which is preliminary data.</text>
</comment>